<dbReference type="Proteomes" id="UP000278807">
    <property type="component" value="Unassembled WGS sequence"/>
</dbReference>
<keyword evidence="1" id="KW-0472">Membrane</keyword>
<feature type="transmembrane region" description="Helical" evidence="1">
    <location>
        <begin position="42"/>
        <end position="63"/>
    </location>
</feature>
<reference evidence="2 3" key="2">
    <citation type="submission" date="2018-11" db="EMBL/GenBank/DDBJ databases">
        <authorList>
            <consortium name="Pathogen Informatics"/>
        </authorList>
    </citation>
    <scope>NUCLEOTIDE SEQUENCE [LARGE SCALE GENOMIC DNA]</scope>
</reference>
<dbReference type="OrthoDB" id="6254420at2759"/>
<evidence type="ECO:0000256" key="1">
    <source>
        <dbReference type="SAM" id="Phobius"/>
    </source>
</evidence>
<evidence type="ECO:0000313" key="4">
    <source>
        <dbReference type="WBParaSite" id="HNAJ_0000174901-mRNA-1"/>
    </source>
</evidence>
<keyword evidence="1" id="KW-0812">Transmembrane</keyword>
<accession>A0A158QH95</accession>
<evidence type="ECO:0000313" key="2">
    <source>
        <dbReference type="EMBL" id="VDN97607.1"/>
    </source>
</evidence>
<dbReference type="EMBL" id="UZAE01000724">
    <property type="protein sequence ID" value="VDN97607.1"/>
    <property type="molecule type" value="Genomic_DNA"/>
</dbReference>
<keyword evidence="3" id="KW-1185">Reference proteome</keyword>
<proteinExistence type="predicted"/>
<dbReference type="AlphaFoldDB" id="A0A158QH95"/>
<reference evidence="4" key="1">
    <citation type="submission" date="2016-04" db="UniProtKB">
        <authorList>
            <consortium name="WormBaseParasite"/>
        </authorList>
    </citation>
    <scope>IDENTIFICATION</scope>
</reference>
<feature type="transmembrane region" description="Helical" evidence="1">
    <location>
        <begin position="128"/>
        <end position="151"/>
    </location>
</feature>
<keyword evidence="1" id="KW-1133">Transmembrane helix</keyword>
<feature type="transmembrane region" description="Helical" evidence="1">
    <location>
        <begin position="6"/>
        <end position="30"/>
    </location>
</feature>
<dbReference type="WBParaSite" id="HNAJ_0000174901-mRNA-1">
    <property type="protein sequence ID" value="HNAJ_0000174901-mRNA-1"/>
    <property type="gene ID" value="HNAJ_0000174901"/>
</dbReference>
<protein>
    <submittedName>
        <fullName evidence="2 4">Uncharacterized protein</fullName>
    </submittedName>
</protein>
<gene>
    <name evidence="2" type="ORF">HNAJ_LOCUS1748</name>
</gene>
<evidence type="ECO:0000313" key="3">
    <source>
        <dbReference type="Proteomes" id="UP000278807"/>
    </source>
</evidence>
<organism evidence="4">
    <name type="scientific">Rodentolepis nana</name>
    <name type="common">Dwarf tapeworm</name>
    <name type="synonym">Hymenolepis nana</name>
    <dbReference type="NCBI Taxonomy" id="102285"/>
    <lineage>
        <taxon>Eukaryota</taxon>
        <taxon>Metazoa</taxon>
        <taxon>Spiralia</taxon>
        <taxon>Lophotrochozoa</taxon>
        <taxon>Platyhelminthes</taxon>
        <taxon>Cestoda</taxon>
        <taxon>Eucestoda</taxon>
        <taxon>Cyclophyllidea</taxon>
        <taxon>Hymenolepididae</taxon>
        <taxon>Rodentolepis</taxon>
    </lineage>
</organism>
<sequence length="166" mass="18612">MATAPAVPKFIALGCGCSLTAFVIGVLRIHLERVGRHKYSRIAYIALLSSGSLSLLTGLVIWGDVATHATRELIDQWRVGLLRKYFSNMNKNFYANHTALVHVIAKRIASARDQLTDDYLLTTFKNNYLSWPFGVAVTAEVFLFMATVLYLTRKDFKVVEPSQFPV</sequence>
<name>A0A158QH95_RODNA</name>